<evidence type="ECO:0000256" key="1">
    <source>
        <dbReference type="ARBA" id="ARBA00022729"/>
    </source>
</evidence>
<dbReference type="GO" id="GO:0008876">
    <property type="term" value="F:quinoprotein glucose dehydrogenase activity"/>
    <property type="evidence" value="ECO:0007669"/>
    <property type="project" value="UniProtKB-EC"/>
</dbReference>
<dbReference type="InterPro" id="IPR003644">
    <property type="entry name" value="Calx_beta"/>
</dbReference>
<sequence>MLSAISVLAAGTTGDETIRLYADDELVGTYSDLGSGADSGQFVRLDADTDASTPSQIRIEFINDVYEPQLGIDRNVRVDRIEVDGVGYETESPNVFSTGTWLAEDGITPGNRQSEYLHADGFFQYDLAGNPTGSLIVVTADGSTGNENMSLLIDGETVANWDVGTTTQTYSFVAAQTVSADQVRVAFTNDRYEPDVGIDYNLRVDNIQIDGVTYETEDPSVFSTGTWLPSDGIVPGNRQNETLHTDGYFQYASDDVQAGFVGLAVTQVTVNESDGTAQIGIDRFDGTDGPASVFYQTFGVEAESGSDFIGTDSGRVDFADGQSSAFITVDLINDEEFESVESFSVSLFRSEGAELAEPRTAIVTIVDDESGLGLVGHWRLDESAIGQNVADSSGNGNSGTHTNIAAPAGPTANGVDFDSANAGALLFDGDNDFVSIAGDPSLDLSDGQFTQSVWVRPTATGRTYQGVLGFQGSGGVAGRYPGIWVQNDTQVHAGFGDGSNWNSLSTGEVLTLNEWNHVATTFDGTNYRVYVNSAEVYSTDQYAGRTPTAETRVNIGRVDNYFAGAVDDVRIFNRALTAAEVATLIDGADVPSVPLSNGQYVTSQLAAGFDTPIEVEQLADGRFLVAEQDGVVRLVNADGSVQSTPVLDIRSIVNSGTKDRGMIGFAVHPDLANNPYIYASYTYDPPEITGGGLGGVDGNGSRVSRISRFTVTENNGVLTADPATNVVLVGNNSTFDNIGDPDSRVGLEGPHSCVDAGGNPIEDCIPADETSHTIGELEFGPDGMLYAASGDGGSFGRVDPINLRALDVDSLAGKILRIDPITGQAPSDNPLFNGDPDANESKVFAYGLRNPFRFAVGGTASNPEIFVGDVGWTQWEEVNRGVGGENFGWPAFEGGDGESLQTGRYRDLAEVQAYYATNPDVTAPMWARLHSQGARAIVMGDFVGPQNASGTGTLLFTDIGDQILRAATFNDSGEFLGVEVVSGNVGFIVDMHTGVDGFTYYVDITGSIGRLNFQTV</sequence>
<gene>
    <name evidence="7" type="primary">gdhB_1</name>
    <name evidence="7" type="ORF">V7x_28940</name>
</gene>
<evidence type="ECO:0000313" key="8">
    <source>
        <dbReference type="Proteomes" id="UP000316476"/>
    </source>
</evidence>
<keyword evidence="2" id="KW-0677">Repeat</keyword>
<dbReference type="Gene3D" id="2.60.40.2030">
    <property type="match status" value="1"/>
</dbReference>
<evidence type="ECO:0000256" key="4">
    <source>
        <dbReference type="ARBA" id="ARBA00023157"/>
    </source>
</evidence>
<dbReference type="SUPFAM" id="SSF49899">
    <property type="entry name" value="Concanavalin A-like lectins/glucanases"/>
    <property type="match status" value="1"/>
</dbReference>
<dbReference type="PANTHER" id="PTHR19328">
    <property type="entry name" value="HEDGEHOG-INTERACTING PROTEIN"/>
    <property type="match status" value="1"/>
</dbReference>
<dbReference type="PANTHER" id="PTHR19328:SF13">
    <property type="entry name" value="HIPL1 PROTEIN"/>
    <property type="match status" value="1"/>
</dbReference>
<dbReference type="InterPro" id="IPR013320">
    <property type="entry name" value="ConA-like_dom_sf"/>
</dbReference>
<dbReference type="InterPro" id="IPR011041">
    <property type="entry name" value="Quinoprot_gluc/sorb_DH_b-prop"/>
</dbReference>
<reference evidence="7 8" key="1">
    <citation type="submission" date="2019-02" db="EMBL/GenBank/DDBJ databases">
        <title>Deep-cultivation of Planctomycetes and their phenomic and genomic characterization uncovers novel biology.</title>
        <authorList>
            <person name="Wiegand S."/>
            <person name="Jogler M."/>
            <person name="Boedeker C."/>
            <person name="Pinto D."/>
            <person name="Vollmers J."/>
            <person name="Rivas-Marin E."/>
            <person name="Kohn T."/>
            <person name="Peeters S.H."/>
            <person name="Heuer A."/>
            <person name="Rast P."/>
            <person name="Oberbeckmann S."/>
            <person name="Bunk B."/>
            <person name="Jeske O."/>
            <person name="Meyerdierks A."/>
            <person name="Storesund J.E."/>
            <person name="Kallscheuer N."/>
            <person name="Luecker S."/>
            <person name="Lage O.M."/>
            <person name="Pohl T."/>
            <person name="Merkel B.J."/>
            <person name="Hornburger P."/>
            <person name="Mueller R.-W."/>
            <person name="Bruemmer F."/>
            <person name="Labrenz M."/>
            <person name="Spormann A.M."/>
            <person name="Op Den Camp H."/>
            <person name="Overmann J."/>
            <person name="Amann R."/>
            <person name="Jetten M.S.M."/>
            <person name="Mascher T."/>
            <person name="Medema M.H."/>
            <person name="Devos D.P."/>
            <person name="Kaster A.-K."/>
            <person name="Ovreas L."/>
            <person name="Rohde M."/>
            <person name="Galperin M.Y."/>
            <person name="Jogler C."/>
        </authorList>
    </citation>
    <scope>NUCLEOTIDE SEQUENCE [LARGE SCALE GENOMIC DNA]</scope>
    <source>
        <strain evidence="7 8">V7</strain>
    </source>
</reference>
<dbReference type="Gene3D" id="2.60.60.40">
    <property type="match status" value="2"/>
</dbReference>
<evidence type="ECO:0000259" key="5">
    <source>
        <dbReference type="SMART" id="SM00237"/>
    </source>
</evidence>
<proteinExistence type="predicted"/>
<dbReference type="Pfam" id="PF03160">
    <property type="entry name" value="Calx-beta"/>
    <property type="match status" value="1"/>
</dbReference>
<feature type="domain" description="LamG-like jellyroll fold" evidence="6">
    <location>
        <begin position="447"/>
        <end position="579"/>
    </location>
</feature>
<dbReference type="AlphaFoldDB" id="A0A5C6G1E5"/>
<dbReference type="InterPro" id="IPR031768">
    <property type="entry name" value="CBM60_xylan-bd"/>
</dbReference>
<evidence type="ECO:0000313" key="7">
    <source>
        <dbReference type="EMBL" id="TWU67320.1"/>
    </source>
</evidence>
<dbReference type="Proteomes" id="UP000316476">
    <property type="component" value="Unassembled WGS sequence"/>
</dbReference>
<dbReference type="GO" id="GO:0007154">
    <property type="term" value="P:cell communication"/>
    <property type="evidence" value="ECO:0007669"/>
    <property type="project" value="InterPro"/>
</dbReference>
<dbReference type="SUPFAM" id="SSF141072">
    <property type="entry name" value="CalX-like"/>
    <property type="match status" value="1"/>
</dbReference>
<evidence type="ECO:0000259" key="6">
    <source>
        <dbReference type="SMART" id="SM00560"/>
    </source>
</evidence>
<dbReference type="InterPro" id="IPR011042">
    <property type="entry name" value="6-blade_b-propeller_TolB-like"/>
</dbReference>
<keyword evidence="4" id="KW-1015">Disulfide bond</keyword>
<accession>A0A5C6G1E5</accession>
<dbReference type="InterPro" id="IPR006558">
    <property type="entry name" value="LamG-like"/>
</dbReference>
<dbReference type="EC" id="1.1.5.2" evidence="7"/>
<dbReference type="EMBL" id="SJPZ01000001">
    <property type="protein sequence ID" value="TWU67320.1"/>
    <property type="molecule type" value="Genomic_DNA"/>
</dbReference>
<comment type="caution">
    <text evidence="7">The sequence shown here is derived from an EMBL/GenBank/DDBJ whole genome shotgun (WGS) entry which is preliminary data.</text>
</comment>
<dbReference type="GO" id="GO:0016020">
    <property type="term" value="C:membrane"/>
    <property type="evidence" value="ECO:0007669"/>
    <property type="project" value="InterPro"/>
</dbReference>
<dbReference type="InterPro" id="IPR038081">
    <property type="entry name" value="CalX-like_sf"/>
</dbReference>
<organism evidence="7 8">
    <name type="scientific">Crateriforma conspicua</name>
    <dbReference type="NCBI Taxonomy" id="2527996"/>
    <lineage>
        <taxon>Bacteria</taxon>
        <taxon>Pseudomonadati</taxon>
        <taxon>Planctomycetota</taxon>
        <taxon>Planctomycetia</taxon>
        <taxon>Planctomycetales</taxon>
        <taxon>Planctomycetaceae</taxon>
        <taxon>Crateriforma</taxon>
    </lineage>
</organism>
<dbReference type="Gene3D" id="2.60.120.200">
    <property type="match status" value="1"/>
</dbReference>
<feature type="domain" description="Calx-beta" evidence="5">
    <location>
        <begin position="253"/>
        <end position="348"/>
    </location>
</feature>
<dbReference type="InterPro" id="IPR012938">
    <property type="entry name" value="Glc/Sorbosone_DH"/>
</dbReference>
<dbReference type="Pfam" id="PF16841">
    <property type="entry name" value="CBM60"/>
    <property type="match status" value="2"/>
</dbReference>
<dbReference type="Gene3D" id="2.120.10.30">
    <property type="entry name" value="TolB, C-terminal domain"/>
    <property type="match status" value="1"/>
</dbReference>
<dbReference type="RefSeq" id="WP_197137315.1">
    <property type="nucleotide sequence ID" value="NZ_SJPZ01000001.1"/>
</dbReference>
<dbReference type="SMART" id="SM00560">
    <property type="entry name" value="LamGL"/>
    <property type="match status" value="1"/>
</dbReference>
<keyword evidence="7" id="KW-0560">Oxidoreductase</keyword>
<name>A0A5C6G1E5_9PLAN</name>
<evidence type="ECO:0000256" key="3">
    <source>
        <dbReference type="ARBA" id="ARBA00022837"/>
    </source>
</evidence>
<dbReference type="Pfam" id="PF07995">
    <property type="entry name" value="GSDH"/>
    <property type="match status" value="2"/>
</dbReference>
<dbReference type="SMART" id="SM00237">
    <property type="entry name" value="Calx_beta"/>
    <property type="match status" value="1"/>
</dbReference>
<protein>
    <submittedName>
        <fullName evidence="7">Quinoprotein glucose dehydrogenase B</fullName>
        <ecNumber evidence="7">1.1.5.2</ecNumber>
    </submittedName>
</protein>
<dbReference type="SUPFAM" id="SSF50952">
    <property type="entry name" value="Soluble quinoprotein glucose dehydrogenase"/>
    <property type="match status" value="1"/>
</dbReference>
<keyword evidence="3" id="KW-0106">Calcium</keyword>
<keyword evidence="1" id="KW-0732">Signal</keyword>
<dbReference type="Pfam" id="PF13385">
    <property type="entry name" value="Laminin_G_3"/>
    <property type="match status" value="1"/>
</dbReference>
<evidence type="ECO:0000256" key="2">
    <source>
        <dbReference type="ARBA" id="ARBA00022737"/>
    </source>
</evidence>